<feature type="domain" description="Exonuclease" evidence="8">
    <location>
        <begin position="395"/>
        <end position="554"/>
    </location>
</feature>
<feature type="region of interest" description="Disordered" evidence="7">
    <location>
        <begin position="66"/>
        <end position="185"/>
    </location>
</feature>
<dbReference type="Pfam" id="PF00929">
    <property type="entry name" value="RNase_T"/>
    <property type="match status" value="1"/>
</dbReference>
<dbReference type="InterPro" id="IPR036397">
    <property type="entry name" value="RNaseH_sf"/>
</dbReference>
<organism evidence="9">
    <name type="scientific">Castor canadensis</name>
    <name type="common">American beaver</name>
    <dbReference type="NCBI Taxonomy" id="51338"/>
    <lineage>
        <taxon>Eukaryota</taxon>
        <taxon>Metazoa</taxon>
        <taxon>Chordata</taxon>
        <taxon>Craniata</taxon>
        <taxon>Vertebrata</taxon>
        <taxon>Euteleostomi</taxon>
        <taxon>Mammalia</taxon>
        <taxon>Eutheria</taxon>
        <taxon>Euarchontoglires</taxon>
        <taxon>Glires</taxon>
        <taxon>Rodentia</taxon>
        <taxon>Castorimorpha</taxon>
        <taxon>Castoridae</taxon>
        <taxon>Castor</taxon>
    </lineage>
</organism>
<keyword evidence="3" id="KW-0540">Nuclease</keyword>
<protein>
    <recommendedName>
        <fullName evidence="8">Exonuclease domain-containing protein</fullName>
    </recommendedName>
</protein>
<dbReference type="PANTHER" id="PTHR12801">
    <property type="entry name" value="RNA EXONUCLEASE REXO1 / RECO3 FAMILY MEMBER-RELATED"/>
    <property type="match status" value="1"/>
</dbReference>
<name>A0A8C0ZXW4_CASCN</name>
<evidence type="ECO:0000313" key="9">
    <source>
        <dbReference type="Ensembl" id="ENSCCNP00000027488.1"/>
    </source>
</evidence>
<dbReference type="GO" id="GO:0005634">
    <property type="term" value="C:nucleus"/>
    <property type="evidence" value="ECO:0007669"/>
    <property type="project" value="UniProtKB-SubCell"/>
</dbReference>
<evidence type="ECO:0000259" key="8">
    <source>
        <dbReference type="SMART" id="SM00479"/>
    </source>
</evidence>
<dbReference type="Gene3D" id="3.30.420.10">
    <property type="entry name" value="Ribonuclease H-like superfamily/Ribonuclease H"/>
    <property type="match status" value="1"/>
</dbReference>
<dbReference type="InterPro" id="IPR012337">
    <property type="entry name" value="RNaseH-like_sf"/>
</dbReference>
<dbReference type="InterPro" id="IPR034922">
    <property type="entry name" value="REX1-like_exo"/>
</dbReference>
<keyword evidence="4" id="KW-0378">Hydrolase</keyword>
<evidence type="ECO:0000256" key="2">
    <source>
        <dbReference type="ARBA" id="ARBA00006357"/>
    </source>
</evidence>
<dbReference type="InterPro" id="IPR013520">
    <property type="entry name" value="Ribonucl_H"/>
</dbReference>
<accession>A0A8C0ZXW4</accession>
<dbReference type="GO" id="GO:0004527">
    <property type="term" value="F:exonuclease activity"/>
    <property type="evidence" value="ECO:0007669"/>
    <property type="project" value="UniProtKB-KW"/>
</dbReference>
<evidence type="ECO:0000256" key="7">
    <source>
        <dbReference type="SAM" id="MobiDB-lite"/>
    </source>
</evidence>
<feature type="compositionally biased region" description="Low complexity" evidence="7">
    <location>
        <begin position="166"/>
        <end position="184"/>
    </location>
</feature>
<dbReference type="FunFam" id="3.30.420.10:FF:000021">
    <property type="entry name" value="RNA exonuclease 1 homolog"/>
    <property type="match status" value="1"/>
</dbReference>
<evidence type="ECO:0000256" key="4">
    <source>
        <dbReference type="ARBA" id="ARBA00022801"/>
    </source>
</evidence>
<dbReference type="InterPro" id="IPR031736">
    <property type="entry name" value="REXO1-like_dom"/>
</dbReference>
<dbReference type="InterPro" id="IPR047021">
    <property type="entry name" value="REXO1/3/4-like"/>
</dbReference>
<evidence type="ECO:0000256" key="1">
    <source>
        <dbReference type="ARBA" id="ARBA00004123"/>
    </source>
</evidence>
<evidence type="ECO:0000256" key="5">
    <source>
        <dbReference type="ARBA" id="ARBA00022839"/>
    </source>
</evidence>
<gene>
    <name evidence="9" type="primary">LOC109699602</name>
</gene>
<keyword evidence="5" id="KW-0269">Exonuclease</keyword>
<keyword evidence="6" id="KW-0539">Nucleus</keyword>
<dbReference type="CDD" id="cd06145">
    <property type="entry name" value="REX1_like"/>
    <property type="match status" value="1"/>
</dbReference>
<dbReference type="Ensembl" id="ENSCCNT00000034788.1">
    <property type="protein sequence ID" value="ENSCCNP00000027488.1"/>
    <property type="gene ID" value="ENSCCNG00000026568.1"/>
</dbReference>
<dbReference type="SMART" id="SM00479">
    <property type="entry name" value="EXOIII"/>
    <property type="match status" value="1"/>
</dbReference>
<dbReference type="Pfam" id="PF15870">
    <property type="entry name" value="EloA-BP1"/>
    <property type="match status" value="2"/>
</dbReference>
<dbReference type="PANTHER" id="PTHR12801:SF62">
    <property type="entry name" value="RNA EXONUCLEASE 1 HOMOLOG"/>
    <property type="match status" value="1"/>
</dbReference>
<comment type="similarity">
    <text evidence="2">Belongs to the REXO1/REXO3 family.</text>
</comment>
<sequence>MSLKPSARAWFPPGHPEACKVASYTVPDLLLPCYQPARNPGLWVPPMCGQSPGFICVQAPPTRRSPVVTSQEGFHWGPQQGQRKPSGWVQPDLPPTERFSSVHSSAPGEKGQVVQVPSPGLAKTPTGSKRILTANWRPPSNGPKPGSQPPKMRTLSGMASKTSSTIAPKPSAHSSSSKKPIIPKEFGGKVPMSIRQRYLSHLTEEYLKFYSLQEAIEKAQAEEKMAYDGSLCKTTYLNVVVSTLKKLRGLLPSIVPGLTRAALYSRLLGYLLTEDQRKVNGFPFAHPERPGGAVLHTAEKPKGASHRVCCRCGTQYDVSSSGRHVPNEQCFYHWGRLLSCRAAGGWEMRYACCAATKGSSGCRVARQHVQDGRKENLQGFVQTFRKEPCEEAHPGIYALDCEMSYTTHSLELTRVTVVNAEMQVVFDTFVKPDNEIVDYNTKFSGVTEADLKFTRTTLRDVQAALLAMFSSDTILIGHSLESDLLALKVIHSTVVDTSVLFPHHLGLPYKRSLRNLVAHHLSRIIQDNVNGHSSKEDASACMQLVLWKIQEDAKTSPDSCPAPTSPVTRVSSPTFSTSQASFGQCDKSQKLVFFFFHFSFIIHMCIQGLVYFSPLPPPPPLPPTPPPPAPPLNTQQNAFKNLVKID</sequence>
<dbReference type="AlphaFoldDB" id="A0A8C0ZXW4"/>
<dbReference type="SUPFAM" id="SSF53098">
    <property type="entry name" value="Ribonuclease H-like"/>
    <property type="match status" value="1"/>
</dbReference>
<evidence type="ECO:0000256" key="3">
    <source>
        <dbReference type="ARBA" id="ARBA00022722"/>
    </source>
</evidence>
<evidence type="ECO:0000256" key="6">
    <source>
        <dbReference type="ARBA" id="ARBA00023242"/>
    </source>
</evidence>
<reference evidence="9" key="1">
    <citation type="submission" date="2023-09" db="UniProtKB">
        <authorList>
            <consortium name="Ensembl"/>
        </authorList>
    </citation>
    <scope>IDENTIFICATION</scope>
</reference>
<dbReference type="GO" id="GO:0003676">
    <property type="term" value="F:nucleic acid binding"/>
    <property type="evidence" value="ECO:0007669"/>
    <property type="project" value="InterPro"/>
</dbReference>
<proteinExistence type="inferred from homology"/>
<comment type="subcellular location">
    <subcellularLocation>
        <location evidence="1">Nucleus</location>
    </subcellularLocation>
</comment>